<dbReference type="PROSITE" id="PS50004">
    <property type="entry name" value="C2"/>
    <property type="match status" value="2"/>
</dbReference>
<evidence type="ECO:0000313" key="2">
    <source>
        <dbReference type="EMBL" id="KAK8839043.1"/>
    </source>
</evidence>
<dbReference type="InterPro" id="IPR035892">
    <property type="entry name" value="C2_domain_sf"/>
</dbReference>
<evidence type="ECO:0000313" key="3">
    <source>
        <dbReference type="Proteomes" id="UP001470230"/>
    </source>
</evidence>
<dbReference type="SUPFAM" id="SSF49785">
    <property type="entry name" value="Galactose-binding domain-like"/>
    <property type="match status" value="1"/>
</dbReference>
<dbReference type="Gene3D" id="2.60.40.150">
    <property type="entry name" value="C2 domain"/>
    <property type="match status" value="2"/>
</dbReference>
<reference evidence="2 3" key="1">
    <citation type="submission" date="2024-04" db="EMBL/GenBank/DDBJ databases">
        <title>Tritrichomonas musculus Genome.</title>
        <authorList>
            <person name="Alves-Ferreira E."/>
            <person name="Grigg M."/>
            <person name="Lorenzi H."/>
            <person name="Galac M."/>
        </authorList>
    </citation>
    <scope>NUCLEOTIDE SEQUENCE [LARGE SCALE GENOMIC DNA]</scope>
    <source>
        <strain evidence="2 3">EAF2021</strain>
    </source>
</reference>
<organism evidence="2 3">
    <name type="scientific">Tritrichomonas musculus</name>
    <dbReference type="NCBI Taxonomy" id="1915356"/>
    <lineage>
        <taxon>Eukaryota</taxon>
        <taxon>Metamonada</taxon>
        <taxon>Parabasalia</taxon>
        <taxon>Tritrichomonadida</taxon>
        <taxon>Tritrichomonadidae</taxon>
        <taxon>Tritrichomonas</taxon>
    </lineage>
</organism>
<protein>
    <recommendedName>
        <fullName evidence="1">C2 domain-containing protein</fullName>
    </recommendedName>
</protein>
<dbReference type="SUPFAM" id="SSF49562">
    <property type="entry name" value="C2 domain (Calcium/lipid-binding domain, CaLB)"/>
    <property type="match status" value="2"/>
</dbReference>
<dbReference type="PANTHER" id="PTHR10774">
    <property type="entry name" value="EXTENDED SYNAPTOTAGMIN-RELATED"/>
    <property type="match status" value="1"/>
</dbReference>
<dbReference type="InterPro" id="IPR008979">
    <property type="entry name" value="Galactose-bd-like_sf"/>
</dbReference>
<feature type="domain" description="C2" evidence="1">
    <location>
        <begin position="123"/>
        <end position="241"/>
    </location>
</feature>
<dbReference type="InterPro" id="IPR045050">
    <property type="entry name" value="Synaptotagmin_plant"/>
</dbReference>
<name>A0ABR2GZG3_9EUKA</name>
<keyword evidence="3" id="KW-1185">Reference proteome</keyword>
<accession>A0ABR2GZG3</accession>
<gene>
    <name evidence="2" type="ORF">M9Y10_032509</name>
</gene>
<feature type="domain" description="C2" evidence="1">
    <location>
        <begin position="1"/>
        <end position="105"/>
    </location>
</feature>
<dbReference type="Gene3D" id="2.60.120.260">
    <property type="entry name" value="Galactose-binding domain-like"/>
    <property type="match status" value="1"/>
</dbReference>
<proteinExistence type="predicted"/>
<dbReference type="CDD" id="cd00030">
    <property type="entry name" value="C2"/>
    <property type="match status" value="2"/>
</dbReference>
<dbReference type="EMBL" id="JAPFFF010000053">
    <property type="protein sequence ID" value="KAK8839043.1"/>
    <property type="molecule type" value="Genomic_DNA"/>
</dbReference>
<evidence type="ECO:0000259" key="1">
    <source>
        <dbReference type="PROSITE" id="PS50004"/>
    </source>
</evidence>
<dbReference type="Proteomes" id="UP001470230">
    <property type="component" value="Unassembled WGS sequence"/>
</dbReference>
<sequence>MACRLHIKICEAQKVLKMDLGGQSDPYITLRLKSQEKSDCLKTQVIRNTRNPIWNQEFDIIVTDSNDVLLINMYHEYFPNDDKMMDELQFPVSTWPIGDPLDRKELDLKLKKKKAGKLIFEVQSFPLENSASDKSETEGCRIRIKAFDAKNVLESFIDGSDPYLRFGLKGKKDSTVKTAVISGTLNPVWNQELEIISTDRRKDILEVEMFDEDISHDSAIMDIIEIPLRDHPNKTHYTFNDNITLKEKGAGQLHFELDFEPIEGEEESSETLKEGGEEEEENVNYNVQFTNSKIKLLTNSISHVPLDIYEKDFVFIVNEQPFETRRIVSDLISPTVSKLHQNDPTVSEFRITTSTKGDFQTILDLVSFETKEINKEEEIDFISEVFEQLGIENASVKTNKLHLTMDNVIELIAKHERFSHFYASNLTREIEYLSRHMFEMKEKHKEHFLNLSSATIERVISNDHLQIESEDQLLNLIDRLYIKNNEFSKLYEFVFFSNVGSEAIEEFLSIFNFDDLTTGAWLSIAKRIHCEVKRNEKQLESRRYSREIKYSNENFNGVFNYLSKNSNIDEEVSVTASSNGGGDWHKLIDIGNTNNCYYTNSESNPSICFEFKKHRIMPTNYTIRAHNSSSGNRHPKSWIIEGSEDNKKWIKIDERIDCSFLNGAKRVHTFHIKNEEEKEFKFIRIKHINNTWDNSNNAIYISSIEFYGNLI</sequence>
<dbReference type="Pfam" id="PF00168">
    <property type="entry name" value="C2"/>
    <property type="match status" value="2"/>
</dbReference>
<dbReference type="SMART" id="SM00239">
    <property type="entry name" value="C2"/>
    <property type="match status" value="2"/>
</dbReference>
<comment type="caution">
    <text evidence="2">The sequence shown here is derived from an EMBL/GenBank/DDBJ whole genome shotgun (WGS) entry which is preliminary data.</text>
</comment>
<dbReference type="InterPro" id="IPR000008">
    <property type="entry name" value="C2_dom"/>
</dbReference>
<dbReference type="PANTHER" id="PTHR10774:SF190">
    <property type="entry name" value="C2 CALCIUM_LIPID-BINDING ENDONUCLEASE_EXONUCLEASE_PHOSPHATASE-RELATED"/>
    <property type="match status" value="1"/>
</dbReference>